<evidence type="ECO:0000313" key="4">
    <source>
        <dbReference type="Proteomes" id="UP001218218"/>
    </source>
</evidence>
<keyword evidence="3" id="KW-0808">Transferase</keyword>
<protein>
    <submittedName>
        <fullName evidence="3">Kinase-like domain-containing protein</fullName>
    </submittedName>
</protein>
<comment type="caution">
    <text evidence="3">The sequence shown here is derived from an EMBL/GenBank/DDBJ whole genome shotgun (WGS) entry which is preliminary data.</text>
</comment>
<dbReference type="Pfam" id="PF07714">
    <property type="entry name" value="PK_Tyr_Ser-Thr"/>
    <property type="match status" value="1"/>
</dbReference>
<gene>
    <name evidence="3" type="ORF">DFH08DRAFT_703591</name>
</gene>
<dbReference type="SUPFAM" id="SSF56112">
    <property type="entry name" value="Protein kinase-like (PK-like)"/>
    <property type="match status" value="1"/>
</dbReference>
<sequence length="254" mass="28621">KEVHTWSKLENSHILPLRGITLDLQRTLSIISPWMVNESAKKYVRSGDVDPRPLLHDVASGLHYLHTREEQVYHGDLKGDNVMISDGGRALLADFGFSVLASSSFSLPITHPTGGTRAWMAPEKWAGKRDSAAADVYSFAMLTVELFTRKLNPFHEEPTPPPEAIQNGKRPQRPTPEMTLTRLTDDWWKICELGWDSDPSKRPTAKEILESISQPKFKATVGHSSFPLPHFSSQNNSTYLHLAFKRQEDHRMGG</sequence>
<dbReference type="InterPro" id="IPR008271">
    <property type="entry name" value="Ser/Thr_kinase_AS"/>
</dbReference>
<keyword evidence="3" id="KW-0418">Kinase</keyword>
<dbReference type="PANTHER" id="PTHR44329">
    <property type="entry name" value="SERINE/THREONINE-PROTEIN KINASE TNNI3K-RELATED"/>
    <property type="match status" value="1"/>
</dbReference>
<name>A0AAD6ZWI0_9AGAR</name>
<dbReference type="SMART" id="SM00220">
    <property type="entry name" value="S_TKc"/>
    <property type="match status" value="1"/>
</dbReference>
<feature type="non-terminal residue" evidence="3">
    <location>
        <position position="1"/>
    </location>
</feature>
<proteinExistence type="predicted"/>
<dbReference type="PROSITE" id="PS50011">
    <property type="entry name" value="PROTEIN_KINASE_DOM"/>
    <property type="match status" value="1"/>
</dbReference>
<dbReference type="GO" id="GO:0005524">
    <property type="term" value="F:ATP binding"/>
    <property type="evidence" value="ECO:0007669"/>
    <property type="project" value="InterPro"/>
</dbReference>
<feature type="domain" description="Protein kinase" evidence="2">
    <location>
        <begin position="1"/>
        <end position="217"/>
    </location>
</feature>
<dbReference type="InterPro" id="IPR011009">
    <property type="entry name" value="Kinase-like_dom_sf"/>
</dbReference>
<dbReference type="InterPro" id="IPR051681">
    <property type="entry name" value="Ser/Thr_Kinases-Pseudokinases"/>
</dbReference>
<feature type="region of interest" description="Disordered" evidence="1">
    <location>
        <begin position="154"/>
        <end position="177"/>
    </location>
</feature>
<dbReference type="InterPro" id="IPR001245">
    <property type="entry name" value="Ser-Thr/Tyr_kinase_cat_dom"/>
</dbReference>
<dbReference type="Gene3D" id="1.10.510.10">
    <property type="entry name" value="Transferase(Phosphotransferase) domain 1"/>
    <property type="match status" value="1"/>
</dbReference>
<keyword evidence="4" id="KW-1185">Reference proteome</keyword>
<dbReference type="Proteomes" id="UP001218218">
    <property type="component" value="Unassembled WGS sequence"/>
</dbReference>
<dbReference type="GO" id="GO:0004674">
    <property type="term" value="F:protein serine/threonine kinase activity"/>
    <property type="evidence" value="ECO:0007669"/>
    <property type="project" value="TreeGrafter"/>
</dbReference>
<evidence type="ECO:0000256" key="1">
    <source>
        <dbReference type="SAM" id="MobiDB-lite"/>
    </source>
</evidence>
<dbReference type="EMBL" id="JARIHO010000024">
    <property type="protein sequence ID" value="KAJ7343028.1"/>
    <property type="molecule type" value="Genomic_DNA"/>
</dbReference>
<reference evidence="3" key="1">
    <citation type="submission" date="2023-03" db="EMBL/GenBank/DDBJ databases">
        <title>Massive genome expansion in bonnet fungi (Mycena s.s.) driven by repeated elements and novel gene families across ecological guilds.</title>
        <authorList>
            <consortium name="Lawrence Berkeley National Laboratory"/>
            <person name="Harder C.B."/>
            <person name="Miyauchi S."/>
            <person name="Viragh M."/>
            <person name="Kuo A."/>
            <person name="Thoen E."/>
            <person name="Andreopoulos B."/>
            <person name="Lu D."/>
            <person name="Skrede I."/>
            <person name="Drula E."/>
            <person name="Henrissat B."/>
            <person name="Morin E."/>
            <person name="Kohler A."/>
            <person name="Barry K."/>
            <person name="LaButti K."/>
            <person name="Morin E."/>
            <person name="Salamov A."/>
            <person name="Lipzen A."/>
            <person name="Mereny Z."/>
            <person name="Hegedus B."/>
            <person name="Baldrian P."/>
            <person name="Stursova M."/>
            <person name="Weitz H."/>
            <person name="Taylor A."/>
            <person name="Grigoriev I.V."/>
            <person name="Nagy L.G."/>
            <person name="Martin F."/>
            <person name="Kauserud H."/>
        </authorList>
    </citation>
    <scope>NUCLEOTIDE SEQUENCE</scope>
    <source>
        <strain evidence="3">CBHHK002</strain>
    </source>
</reference>
<dbReference type="AlphaFoldDB" id="A0AAD6ZWI0"/>
<accession>A0AAD6ZWI0</accession>
<evidence type="ECO:0000313" key="3">
    <source>
        <dbReference type="EMBL" id="KAJ7343028.1"/>
    </source>
</evidence>
<dbReference type="PROSITE" id="PS00108">
    <property type="entry name" value="PROTEIN_KINASE_ST"/>
    <property type="match status" value="1"/>
</dbReference>
<evidence type="ECO:0000259" key="2">
    <source>
        <dbReference type="PROSITE" id="PS50011"/>
    </source>
</evidence>
<organism evidence="3 4">
    <name type="scientific">Mycena albidolilacea</name>
    <dbReference type="NCBI Taxonomy" id="1033008"/>
    <lineage>
        <taxon>Eukaryota</taxon>
        <taxon>Fungi</taxon>
        <taxon>Dikarya</taxon>
        <taxon>Basidiomycota</taxon>
        <taxon>Agaricomycotina</taxon>
        <taxon>Agaricomycetes</taxon>
        <taxon>Agaricomycetidae</taxon>
        <taxon>Agaricales</taxon>
        <taxon>Marasmiineae</taxon>
        <taxon>Mycenaceae</taxon>
        <taxon>Mycena</taxon>
    </lineage>
</organism>
<dbReference type="InterPro" id="IPR000719">
    <property type="entry name" value="Prot_kinase_dom"/>
</dbReference>